<gene>
    <name evidence="5" type="ORF">V865_007429</name>
</gene>
<dbReference type="PANTHER" id="PTHR46910">
    <property type="entry name" value="TRANSCRIPTION FACTOR PDR1"/>
    <property type="match status" value="1"/>
</dbReference>
<dbReference type="SMART" id="SM00066">
    <property type="entry name" value="GAL4"/>
    <property type="match status" value="1"/>
</dbReference>
<dbReference type="CDD" id="cd12148">
    <property type="entry name" value="fungal_TF_MHR"/>
    <property type="match status" value="1"/>
</dbReference>
<dbReference type="InterPro" id="IPR007219">
    <property type="entry name" value="XnlR_reg_dom"/>
</dbReference>
<dbReference type="Pfam" id="PF04082">
    <property type="entry name" value="Fungal_trans"/>
    <property type="match status" value="1"/>
</dbReference>
<evidence type="ECO:0000256" key="2">
    <source>
        <dbReference type="ARBA" id="ARBA00023242"/>
    </source>
</evidence>
<dbReference type="InterPro" id="IPR001138">
    <property type="entry name" value="Zn2Cys6_DnaBD"/>
</dbReference>
<dbReference type="KEGG" id="ker:91106230"/>
<feature type="domain" description="Zn(2)-C6 fungal-type" evidence="4">
    <location>
        <begin position="90"/>
        <end position="127"/>
    </location>
</feature>
<evidence type="ECO:0000256" key="1">
    <source>
        <dbReference type="ARBA" id="ARBA00022723"/>
    </source>
</evidence>
<dbReference type="GO" id="GO:0006351">
    <property type="term" value="P:DNA-templated transcription"/>
    <property type="evidence" value="ECO:0007669"/>
    <property type="project" value="InterPro"/>
</dbReference>
<feature type="region of interest" description="Disordered" evidence="3">
    <location>
        <begin position="127"/>
        <end position="192"/>
    </location>
</feature>
<keyword evidence="1" id="KW-0479">Metal-binding</keyword>
<feature type="region of interest" description="Disordered" evidence="3">
    <location>
        <begin position="231"/>
        <end position="266"/>
    </location>
</feature>
<reference evidence="5 6" key="1">
    <citation type="submission" date="2024-01" db="EMBL/GenBank/DDBJ databases">
        <title>Comparative genomics of Cryptococcus and Kwoniella reveals pathogenesis evolution and contrasting modes of karyotype evolution via chromosome fusion or intercentromeric recombination.</title>
        <authorList>
            <person name="Coelho M.A."/>
            <person name="David-Palma M."/>
            <person name="Shea T."/>
            <person name="Bowers K."/>
            <person name="McGinley-Smith S."/>
            <person name="Mohammad A.W."/>
            <person name="Gnirke A."/>
            <person name="Yurkov A.M."/>
            <person name="Nowrousian M."/>
            <person name="Sun S."/>
            <person name="Cuomo C.A."/>
            <person name="Heitman J."/>
        </authorList>
    </citation>
    <scope>NUCLEOTIDE SEQUENCE [LARGE SCALE GENOMIC DNA]</scope>
    <source>
        <strain evidence="5 6">PYCC6329</strain>
    </source>
</reference>
<dbReference type="GO" id="GO:0008270">
    <property type="term" value="F:zinc ion binding"/>
    <property type="evidence" value="ECO:0007669"/>
    <property type="project" value="InterPro"/>
</dbReference>
<dbReference type="InterPro" id="IPR050987">
    <property type="entry name" value="AtrR-like"/>
</dbReference>
<feature type="compositionally biased region" description="Basic residues" evidence="3">
    <location>
        <begin position="232"/>
        <end position="245"/>
    </location>
</feature>
<dbReference type="Proteomes" id="UP001358614">
    <property type="component" value="Chromosome 2"/>
</dbReference>
<dbReference type="GO" id="GO:0003677">
    <property type="term" value="F:DNA binding"/>
    <property type="evidence" value="ECO:0007669"/>
    <property type="project" value="InterPro"/>
</dbReference>
<dbReference type="Gene3D" id="4.10.240.10">
    <property type="entry name" value="Zn(2)-C6 fungal-type DNA-binding domain"/>
    <property type="match status" value="1"/>
</dbReference>
<dbReference type="GO" id="GO:0000981">
    <property type="term" value="F:DNA-binding transcription factor activity, RNA polymerase II-specific"/>
    <property type="evidence" value="ECO:0007669"/>
    <property type="project" value="InterPro"/>
</dbReference>
<dbReference type="AlphaFoldDB" id="A0AAX4KS62"/>
<dbReference type="PROSITE" id="PS50048">
    <property type="entry name" value="ZN2_CY6_FUNGAL_2"/>
    <property type="match status" value="1"/>
</dbReference>
<evidence type="ECO:0000313" key="5">
    <source>
        <dbReference type="EMBL" id="WWD09306.1"/>
    </source>
</evidence>
<evidence type="ECO:0000313" key="6">
    <source>
        <dbReference type="Proteomes" id="UP001358614"/>
    </source>
</evidence>
<dbReference type="RefSeq" id="XP_066087273.1">
    <property type="nucleotide sequence ID" value="XM_066231176.1"/>
</dbReference>
<organism evidence="5 6">
    <name type="scientific">Kwoniella europaea PYCC6329</name>
    <dbReference type="NCBI Taxonomy" id="1423913"/>
    <lineage>
        <taxon>Eukaryota</taxon>
        <taxon>Fungi</taxon>
        <taxon>Dikarya</taxon>
        <taxon>Basidiomycota</taxon>
        <taxon>Agaricomycotina</taxon>
        <taxon>Tremellomycetes</taxon>
        <taxon>Tremellales</taxon>
        <taxon>Cryptococcaceae</taxon>
        <taxon>Kwoniella</taxon>
    </lineage>
</organism>
<proteinExistence type="predicted"/>
<sequence length="836" mass="94101">MNHPYSTYTSHPPPTLNEPGSSSSTSTSRLYPHPHEYGPGTGHRISPMPMEGYESSDIEANNPKSAKRKKKDNAGSGNDERIKKTRQSPCRARKVKCDRPPPNSTRSSVAHRDICSHCEHLGLTCTFDYKPKKRGPPNMYMRKMQNEPEGVSTESPPPSSTDPPPPSTTLAPGMPDLSYPALAKPKPQTDINEVTGWEPTLASASVGGSGNVTPIPIQDPTQVQVQAQAHYGGRHPHPHGPHGHLLHPSYIDVPRSATSSPDHPRQYPLPHALPPVSHSAHPQDHIRNFSGGSTNGTGSAYYTSPQNSINSAYPTPITNSPVNARPGAGGATRPLYMYVEHRPNPQNPIEKILPRHLLYEIIDLYFDYIYCLIPCLHRPSFTHDLNVKREERPNEEEWTSLVLAIVGSTLIQLPRSFVRMSRKETKDLIIACNSRIRDYVVTDFPAITINRTIIFYHCLFMTRVMGGIPAGKGLFGALYAYLLALKAHEEKTYALLNPLNRVFLRRSFWLLYGADVSIASLEAIPVFFHEDDCADVAFPEELDDEYISEQGYLPQPEGHTSILCGFNYISRLHRITGQLLDKHRRDKRKPPSGLLLQMRLNEVNDLYERTMTLMDHCPKALRLDYRSGSRSVQSLSPGWNARAKDDIMAIFSDPNYDTEVVKDHFLVQQANIYVTQQHVRFMILQYRDELHELQLAQERDNSNQAINESINQPWIRRNSAEKNEHGQQEKEEVMVNSIAEKDEVVCDLLAILQKIPLTVLAVNSQPIVQKVQFVASTLLDSLEPSANDGNEESAFRPDNQMIPTVLETRTQKAQRNLWQFLNILSDIEGLYSLEDD</sequence>
<evidence type="ECO:0000256" key="3">
    <source>
        <dbReference type="SAM" id="MobiDB-lite"/>
    </source>
</evidence>
<dbReference type="CDD" id="cd00067">
    <property type="entry name" value="GAL4"/>
    <property type="match status" value="1"/>
</dbReference>
<dbReference type="PANTHER" id="PTHR46910:SF40">
    <property type="entry name" value="ZN(II)2CYS6 TRANSCRIPTION FACTOR (EUROFUNG)"/>
    <property type="match status" value="1"/>
</dbReference>
<feature type="region of interest" description="Disordered" evidence="3">
    <location>
        <begin position="1"/>
        <end position="110"/>
    </location>
</feature>
<dbReference type="EMBL" id="CP144090">
    <property type="protein sequence ID" value="WWD09306.1"/>
    <property type="molecule type" value="Genomic_DNA"/>
</dbReference>
<keyword evidence="6" id="KW-1185">Reference proteome</keyword>
<name>A0AAX4KS62_9TREE</name>
<protein>
    <recommendedName>
        <fullName evidence="4">Zn(2)-C6 fungal-type domain-containing protein</fullName>
    </recommendedName>
</protein>
<accession>A0AAX4KS62</accession>
<dbReference type="GeneID" id="91106230"/>
<feature type="compositionally biased region" description="Low complexity" evidence="3">
    <location>
        <begin position="1"/>
        <end position="10"/>
    </location>
</feature>
<feature type="compositionally biased region" description="Pro residues" evidence="3">
    <location>
        <begin position="155"/>
        <end position="167"/>
    </location>
</feature>
<dbReference type="SUPFAM" id="SSF57701">
    <property type="entry name" value="Zn2/Cys6 DNA-binding domain"/>
    <property type="match status" value="1"/>
</dbReference>
<dbReference type="InterPro" id="IPR036864">
    <property type="entry name" value="Zn2-C6_fun-type_DNA-bd_sf"/>
</dbReference>
<dbReference type="Pfam" id="PF00172">
    <property type="entry name" value="Zn_clus"/>
    <property type="match status" value="1"/>
</dbReference>
<evidence type="ECO:0000259" key="4">
    <source>
        <dbReference type="PROSITE" id="PS50048"/>
    </source>
</evidence>
<keyword evidence="2" id="KW-0539">Nucleus</keyword>
<feature type="compositionally biased region" description="Basic residues" evidence="3">
    <location>
        <begin position="83"/>
        <end position="96"/>
    </location>
</feature>